<feature type="domain" description="Cytochrome c" evidence="7">
    <location>
        <begin position="197"/>
        <end position="300"/>
    </location>
</feature>
<dbReference type="Proteomes" id="UP001597337">
    <property type="component" value="Unassembled WGS sequence"/>
</dbReference>
<dbReference type="InterPro" id="IPR051459">
    <property type="entry name" value="Cytochrome_c-type_DH"/>
</dbReference>
<dbReference type="EMBL" id="JBHUHX010000002">
    <property type="protein sequence ID" value="MFD2110375.1"/>
    <property type="molecule type" value="Genomic_DNA"/>
</dbReference>
<keyword evidence="2 4" id="KW-0479">Metal-binding</keyword>
<name>A0ABW4Y3T1_9GAMM</name>
<dbReference type="Gene3D" id="1.10.760.10">
    <property type="entry name" value="Cytochrome c-like domain"/>
    <property type="match status" value="3"/>
</dbReference>
<evidence type="ECO:0000259" key="7">
    <source>
        <dbReference type="PROSITE" id="PS51007"/>
    </source>
</evidence>
<evidence type="ECO:0000256" key="5">
    <source>
        <dbReference type="SAM" id="MobiDB-lite"/>
    </source>
</evidence>
<keyword evidence="9" id="KW-1185">Reference proteome</keyword>
<sequence>MNATQTSTLTLLVIAAAVSAPSQAAESAAQRFATEFSGPGQVIVAPPGKLDAQDRAFIEQAAAYHRDQVRAAKRVFARTDTQAIHDYAMRVDHDHSSAYAKLSEVAAMHGIELPRLDQASNDSGKTTDSSATNDASLLRETIERHRSELARFERERKRGKAPNLNAYIDATVPVVEEHLKLARRLLSAMASAGADQTQVERGRYLARVGDCESCHTREGGAPYAGGRALKTPYGGVIYSANITPSPEGIGGFSDKDFLTALHEGLSPDGEPYYPAFPYPSFTKVSDEDALAIKAYLDTIEPSDSVPPKPDLPWPLGIRDALYAWQELFFEPGRFEPDSSKSDAWNRGAYLVEGLGHCGACHTPRNLAAAKVGSEALTGAMRQGWHAPDLRGLGEEVAGFSVDDLAEFLQSGHAKPAKIGAGPRTVAMGPMAEVVHDSLSYLSDDDLHAMAVYLKDLPPIREQPAAIDRQQALDPKLYALGESLYQGWCVACHRDSGQGRPPYVPGLRNNPVVKDAKANNIVMSLLVGSLADVTQAYSPYVRMPSFAETLDDTEIAAVATYLRARWGDASGAQVPVSLPARLRAQLDQGEPRK</sequence>
<feature type="signal peptide" evidence="6">
    <location>
        <begin position="1"/>
        <end position="24"/>
    </location>
</feature>
<feature type="compositionally biased region" description="Polar residues" evidence="5">
    <location>
        <begin position="118"/>
        <end position="135"/>
    </location>
</feature>
<organism evidence="8 9">
    <name type="scientific">Thiorhodococcus fuscus</name>
    <dbReference type="NCBI Taxonomy" id="527200"/>
    <lineage>
        <taxon>Bacteria</taxon>
        <taxon>Pseudomonadati</taxon>
        <taxon>Pseudomonadota</taxon>
        <taxon>Gammaproteobacteria</taxon>
        <taxon>Chromatiales</taxon>
        <taxon>Chromatiaceae</taxon>
        <taxon>Thiorhodococcus</taxon>
    </lineage>
</organism>
<gene>
    <name evidence="8" type="ORF">ACFSJC_00795</name>
</gene>
<dbReference type="RefSeq" id="WP_386021806.1">
    <property type="nucleotide sequence ID" value="NZ_JBHUHX010000002.1"/>
</dbReference>
<dbReference type="PANTHER" id="PTHR35008:SF8">
    <property type="entry name" value="ALCOHOL DEHYDROGENASE CYTOCHROME C SUBUNIT"/>
    <property type="match status" value="1"/>
</dbReference>
<feature type="chain" id="PRO_5047187545" evidence="6">
    <location>
        <begin position="25"/>
        <end position="592"/>
    </location>
</feature>
<evidence type="ECO:0000256" key="3">
    <source>
        <dbReference type="ARBA" id="ARBA00023004"/>
    </source>
</evidence>
<evidence type="ECO:0000256" key="4">
    <source>
        <dbReference type="PROSITE-ProRule" id="PRU00433"/>
    </source>
</evidence>
<evidence type="ECO:0000313" key="9">
    <source>
        <dbReference type="Proteomes" id="UP001597337"/>
    </source>
</evidence>
<evidence type="ECO:0000256" key="6">
    <source>
        <dbReference type="SAM" id="SignalP"/>
    </source>
</evidence>
<protein>
    <submittedName>
        <fullName evidence="8">C-type cytochrome</fullName>
    </submittedName>
</protein>
<accession>A0ABW4Y3T1</accession>
<comment type="caution">
    <text evidence="8">The sequence shown here is derived from an EMBL/GenBank/DDBJ whole genome shotgun (WGS) entry which is preliminary data.</text>
</comment>
<dbReference type="Pfam" id="PF00034">
    <property type="entry name" value="Cytochrom_C"/>
    <property type="match status" value="1"/>
</dbReference>
<evidence type="ECO:0000256" key="2">
    <source>
        <dbReference type="ARBA" id="ARBA00022723"/>
    </source>
</evidence>
<feature type="domain" description="Cytochrome c" evidence="7">
    <location>
        <begin position="475"/>
        <end position="565"/>
    </location>
</feature>
<dbReference type="InterPro" id="IPR025419">
    <property type="entry name" value="DUF4142"/>
</dbReference>
<dbReference type="InterPro" id="IPR009056">
    <property type="entry name" value="Cyt_c-like_dom"/>
</dbReference>
<evidence type="ECO:0000313" key="8">
    <source>
        <dbReference type="EMBL" id="MFD2110375.1"/>
    </source>
</evidence>
<feature type="region of interest" description="Disordered" evidence="5">
    <location>
        <begin position="116"/>
        <end position="138"/>
    </location>
</feature>
<dbReference type="InterPro" id="IPR036909">
    <property type="entry name" value="Cyt_c-like_dom_sf"/>
</dbReference>
<dbReference type="PROSITE" id="PS51007">
    <property type="entry name" value="CYTC"/>
    <property type="match status" value="3"/>
</dbReference>
<dbReference type="PANTHER" id="PTHR35008">
    <property type="entry name" value="BLL4482 PROTEIN-RELATED"/>
    <property type="match status" value="1"/>
</dbReference>
<dbReference type="Pfam" id="PF13628">
    <property type="entry name" value="DUF4142"/>
    <property type="match status" value="1"/>
</dbReference>
<keyword evidence="1 4" id="KW-0349">Heme</keyword>
<feature type="domain" description="Cytochrome c" evidence="7">
    <location>
        <begin position="342"/>
        <end position="457"/>
    </location>
</feature>
<proteinExistence type="predicted"/>
<keyword evidence="6" id="KW-0732">Signal</keyword>
<evidence type="ECO:0000256" key="1">
    <source>
        <dbReference type="ARBA" id="ARBA00022617"/>
    </source>
</evidence>
<reference evidence="9" key="1">
    <citation type="journal article" date="2019" name="Int. J. Syst. Evol. Microbiol.">
        <title>The Global Catalogue of Microorganisms (GCM) 10K type strain sequencing project: providing services to taxonomists for standard genome sequencing and annotation.</title>
        <authorList>
            <consortium name="The Broad Institute Genomics Platform"/>
            <consortium name="The Broad Institute Genome Sequencing Center for Infectious Disease"/>
            <person name="Wu L."/>
            <person name="Ma J."/>
        </authorList>
    </citation>
    <scope>NUCLEOTIDE SEQUENCE [LARGE SCALE GENOMIC DNA]</scope>
    <source>
        <strain evidence="9">KACC 12597</strain>
    </source>
</reference>
<dbReference type="SUPFAM" id="SSF46626">
    <property type="entry name" value="Cytochrome c"/>
    <property type="match status" value="3"/>
</dbReference>
<keyword evidence="3 4" id="KW-0408">Iron</keyword>